<dbReference type="PRINTS" id="PR00126">
    <property type="entry name" value="ATPASEGAMMA"/>
</dbReference>
<keyword evidence="12" id="KW-0378">Hydrolase</keyword>
<dbReference type="Proteomes" id="UP000003438">
    <property type="component" value="Unassembled WGS sequence"/>
</dbReference>
<evidence type="ECO:0000256" key="1">
    <source>
        <dbReference type="ARBA" id="ARBA00003456"/>
    </source>
</evidence>
<comment type="function">
    <text evidence="1 10">Produces ATP from ADP in the presence of a proton gradient across the membrane. The gamma chain is believed to be important in regulating ATPase activity and the flow of protons through the CF(0) complex.</text>
</comment>
<dbReference type="InterPro" id="IPR000131">
    <property type="entry name" value="ATP_synth_F1_gsu"/>
</dbReference>
<evidence type="ECO:0000256" key="8">
    <source>
        <dbReference type="ARBA" id="ARBA00023196"/>
    </source>
</evidence>
<proteinExistence type="inferred from homology"/>
<reference evidence="12" key="1">
    <citation type="submission" date="2009-12" db="EMBL/GenBank/DDBJ databases">
        <authorList>
            <person name="Weinstock G."/>
            <person name="Sodergren E."/>
            <person name="Clifton S."/>
            <person name="Fulton L."/>
            <person name="Fulton B."/>
            <person name="Courtney L."/>
            <person name="Fronick C."/>
            <person name="Harrison M."/>
            <person name="Strong C."/>
            <person name="Farmer C."/>
            <person name="Delahaunty K."/>
            <person name="Markovic C."/>
            <person name="Hall O."/>
            <person name="Minx P."/>
            <person name="Tomlinson C."/>
            <person name="Mitreva M."/>
            <person name="Nelson J."/>
            <person name="Hou S."/>
            <person name="Wollam A."/>
            <person name="Pepin K.H."/>
            <person name="Johnson M."/>
            <person name="Bhonagiri V."/>
            <person name="Nash W.E."/>
            <person name="Warren W."/>
            <person name="Chinwalla A."/>
            <person name="Mardis E.R."/>
            <person name="Wilson R.K."/>
        </authorList>
    </citation>
    <scope>NUCLEOTIDE SEQUENCE [LARGE SCALE GENOMIC DNA]</scope>
    <source>
        <strain evidence="12">DSM 15176</strain>
    </source>
</reference>
<evidence type="ECO:0000256" key="4">
    <source>
        <dbReference type="ARBA" id="ARBA00022448"/>
    </source>
</evidence>
<dbReference type="eggNOG" id="COG0224">
    <property type="taxonomic scope" value="Bacteria"/>
</dbReference>
<comment type="subunit">
    <text evidence="10">F-type ATPases have 2 components, CF(1) - the catalytic core - and CF(0) - the membrane proton channel. CF(1) has five subunits: alpha(3), beta(3), gamma(1), delta(1), epsilon(1). CF(0) has three main subunits: a, b and c.</text>
</comment>
<dbReference type="GO" id="GO:0042777">
    <property type="term" value="P:proton motive force-driven plasma membrane ATP synthesis"/>
    <property type="evidence" value="ECO:0007669"/>
    <property type="project" value="UniProtKB-UniRule"/>
</dbReference>
<evidence type="ECO:0000313" key="12">
    <source>
        <dbReference type="EMBL" id="EFB77430.1"/>
    </source>
</evidence>
<dbReference type="PANTHER" id="PTHR11693:SF22">
    <property type="entry name" value="ATP SYNTHASE SUBUNIT GAMMA, MITOCHONDRIAL"/>
    <property type="match status" value="1"/>
</dbReference>
<comment type="caution">
    <text evidence="12">The sequence shown here is derived from an EMBL/GenBank/DDBJ whole genome shotgun (WGS) entry which is preliminary data.</text>
</comment>
<accession>D1PIS1</accession>
<comment type="similarity">
    <text evidence="3 10">Belongs to the ATPase gamma chain family.</text>
</comment>
<dbReference type="Pfam" id="PF00231">
    <property type="entry name" value="ATP-synt"/>
    <property type="match status" value="1"/>
</dbReference>
<name>D1PIS1_9FIRM</name>
<protein>
    <recommendedName>
        <fullName evidence="10">ATP synthase gamma chain</fullName>
    </recommendedName>
    <alternativeName>
        <fullName evidence="10">ATP synthase F1 sector gamma subunit</fullName>
    </alternativeName>
    <alternativeName>
        <fullName evidence="10">F-ATPase gamma subunit</fullName>
    </alternativeName>
</protein>
<dbReference type="EMBL" id="ACBY02000011">
    <property type="protein sequence ID" value="EFB77430.1"/>
    <property type="molecule type" value="Genomic_DNA"/>
</dbReference>
<dbReference type="GO" id="GO:0016787">
    <property type="term" value="F:hydrolase activity"/>
    <property type="evidence" value="ECO:0007669"/>
    <property type="project" value="UniProtKB-KW"/>
</dbReference>
<comment type="subcellular location">
    <subcellularLocation>
        <location evidence="10">Cell membrane</location>
        <topology evidence="10">Peripheral membrane protein</topology>
    </subcellularLocation>
    <subcellularLocation>
        <location evidence="2">Membrane</location>
        <topology evidence="2">Peripheral membrane protein</topology>
    </subcellularLocation>
</comment>
<dbReference type="OrthoDB" id="9812769at2"/>
<evidence type="ECO:0000256" key="6">
    <source>
        <dbReference type="ARBA" id="ARBA00023065"/>
    </source>
</evidence>
<dbReference type="CDD" id="cd12151">
    <property type="entry name" value="F1-ATPase_gamma"/>
    <property type="match status" value="1"/>
</dbReference>
<evidence type="ECO:0000256" key="11">
    <source>
        <dbReference type="SAM" id="MobiDB-lite"/>
    </source>
</evidence>
<dbReference type="Gene3D" id="1.10.287.80">
    <property type="entry name" value="ATP synthase, gamma subunit, helix hairpin domain"/>
    <property type="match status" value="2"/>
</dbReference>
<evidence type="ECO:0000256" key="9">
    <source>
        <dbReference type="ARBA" id="ARBA00023310"/>
    </source>
</evidence>
<dbReference type="GO" id="GO:0046933">
    <property type="term" value="F:proton-transporting ATP synthase activity, rotational mechanism"/>
    <property type="evidence" value="ECO:0007669"/>
    <property type="project" value="UniProtKB-UniRule"/>
</dbReference>
<feature type="compositionally biased region" description="Acidic residues" evidence="11">
    <location>
        <begin position="293"/>
        <end position="307"/>
    </location>
</feature>
<evidence type="ECO:0000256" key="2">
    <source>
        <dbReference type="ARBA" id="ARBA00004170"/>
    </source>
</evidence>
<dbReference type="STRING" id="411471.SUBVAR_04236"/>
<evidence type="ECO:0000256" key="10">
    <source>
        <dbReference type="HAMAP-Rule" id="MF_00815"/>
    </source>
</evidence>
<evidence type="ECO:0000256" key="7">
    <source>
        <dbReference type="ARBA" id="ARBA00023136"/>
    </source>
</evidence>
<evidence type="ECO:0000256" key="3">
    <source>
        <dbReference type="ARBA" id="ARBA00007681"/>
    </source>
</evidence>
<keyword evidence="7 10" id="KW-0472">Membrane</keyword>
<keyword evidence="10" id="KW-1003">Cell membrane</keyword>
<dbReference type="NCBIfam" id="TIGR01146">
    <property type="entry name" value="ATPsyn_F1gamma"/>
    <property type="match status" value="1"/>
</dbReference>
<feature type="region of interest" description="Disordered" evidence="11">
    <location>
        <begin position="286"/>
        <end position="307"/>
    </location>
</feature>
<keyword evidence="4 10" id="KW-0813">Transport</keyword>
<dbReference type="GO" id="GO:0005886">
    <property type="term" value="C:plasma membrane"/>
    <property type="evidence" value="ECO:0007669"/>
    <property type="project" value="UniProtKB-SubCell"/>
</dbReference>
<keyword evidence="5 10" id="KW-0375">Hydrogen ion transport</keyword>
<keyword evidence="9 10" id="KW-0066">ATP synthesis</keyword>
<keyword evidence="13" id="KW-1185">Reference proteome</keyword>
<dbReference type="SUPFAM" id="SSF52943">
    <property type="entry name" value="ATP synthase (F1-ATPase), gamma subunit"/>
    <property type="match status" value="1"/>
</dbReference>
<dbReference type="PANTHER" id="PTHR11693">
    <property type="entry name" value="ATP SYNTHASE GAMMA CHAIN"/>
    <property type="match status" value="1"/>
</dbReference>
<dbReference type="HOGENOM" id="CLU_050669_0_1_9"/>
<dbReference type="GO" id="GO:0045259">
    <property type="term" value="C:proton-transporting ATP synthase complex"/>
    <property type="evidence" value="ECO:0007669"/>
    <property type="project" value="UniProtKB-KW"/>
</dbReference>
<dbReference type="GO" id="GO:0005524">
    <property type="term" value="F:ATP binding"/>
    <property type="evidence" value="ECO:0007669"/>
    <property type="project" value="UniProtKB-UniRule"/>
</dbReference>
<dbReference type="RefSeq" id="WP_007045683.1">
    <property type="nucleotide sequence ID" value="NZ_GG704769.1"/>
</dbReference>
<dbReference type="InterPro" id="IPR035968">
    <property type="entry name" value="ATP_synth_F1_ATPase_gsu"/>
</dbReference>
<gene>
    <name evidence="10 12" type="primary">atpG</name>
    <name evidence="12" type="ORF">SUBVAR_04236</name>
</gene>
<evidence type="ECO:0000256" key="5">
    <source>
        <dbReference type="ARBA" id="ARBA00022781"/>
    </source>
</evidence>
<evidence type="ECO:0000313" key="13">
    <source>
        <dbReference type="Proteomes" id="UP000003438"/>
    </source>
</evidence>
<keyword evidence="8 10" id="KW-0139">CF(1)</keyword>
<dbReference type="AlphaFoldDB" id="D1PIS1"/>
<keyword evidence="6 10" id="KW-0406">Ion transport</keyword>
<dbReference type="HAMAP" id="MF_00815">
    <property type="entry name" value="ATP_synth_gamma_bact"/>
    <property type="match status" value="1"/>
</dbReference>
<organism evidence="12 13">
    <name type="scientific">Subdoligranulum variabile DSM 15176</name>
    <dbReference type="NCBI Taxonomy" id="411471"/>
    <lineage>
        <taxon>Bacteria</taxon>
        <taxon>Bacillati</taxon>
        <taxon>Bacillota</taxon>
        <taxon>Clostridia</taxon>
        <taxon>Eubacteriales</taxon>
        <taxon>Oscillospiraceae</taxon>
        <taxon>Subdoligranulum</taxon>
    </lineage>
</organism>
<sequence>MESIKEIRTHIDSVQQTLKITNAMYLISSSKLRKARRQLTDVQPYFEKITQTISDILHRTAGVDHVYFDTRPGRPHKVGYIVITGDKGLAGAYNHNVLRLVEEEMAKVEDPTLFLIGQAGRNYFQHKGVNIDGEFMYTAQDPTVYRAREIGDTFIELFRKGHLDEVYVVFTEMVTPMQMEPRMVKLLPLDRDAFPWTPRRSADGSERHVVTYVPSPEHVLNHIVPSYLKGLLFGTLVESFCSEQNARMNAMDTATDNARSLLKELSLHYNRARQSAITQEITEIVGGAQPGGDDWEDDDWADEEADL</sequence>
<dbReference type="Gene3D" id="3.40.1380.10">
    <property type="match status" value="1"/>
</dbReference>